<accession>A0A7R9H6L4</accession>
<sequence>MSVLTSSSPSIRLPLPKCSPESQPMFVLQEADVYISADPARNESIQLTVVCHEQRTILRLFFKRSRDQTQDCWGPSLQTQHMSYCFRLESLYVCWRAERKEESLEHSIVFDWECTRNSDWRSLNF</sequence>
<gene>
    <name evidence="1" type="ORF">TPSB3V08_LOCUS6147</name>
</gene>
<dbReference type="EMBL" id="OD003498">
    <property type="protein sequence ID" value="CAD7407992.1"/>
    <property type="molecule type" value="Genomic_DNA"/>
</dbReference>
<organism evidence="1">
    <name type="scientific">Timema poppense</name>
    <name type="common">Walking stick</name>
    <dbReference type="NCBI Taxonomy" id="170557"/>
    <lineage>
        <taxon>Eukaryota</taxon>
        <taxon>Metazoa</taxon>
        <taxon>Ecdysozoa</taxon>
        <taxon>Arthropoda</taxon>
        <taxon>Hexapoda</taxon>
        <taxon>Insecta</taxon>
        <taxon>Pterygota</taxon>
        <taxon>Neoptera</taxon>
        <taxon>Polyneoptera</taxon>
        <taxon>Phasmatodea</taxon>
        <taxon>Timematodea</taxon>
        <taxon>Timematoidea</taxon>
        <taxon>Timematidae</taxon>
        <taxon>Timema</taxon>
    </lineage>
</organism>
<evidence type="ECO:0000313" key="1">
    <source>
        <dbReference type="EMBL" id="CAD7407992.1"/>
    </source>
</evidence>
<dbReference type="AlphaFoldDB" id="A0A7R9H6L4"/>
<reference evidence="1" key="1">
    <citation type="submission" date="2020-11" db="EMBL/GenBank/DDBJ databases">
        <authorList>
            <person name="Tran Van P."/>
        </authorList>
    </citation>
    <scope>NUCLEOTIDE SEQUENCE</scope>
</reference>
<protein>
    <submittedName>
        <fullName evidence="1">Uncharacterized protein</fullName>
    </submittedName>
</protein>
<name>A0A7R9H6L4_TIMPO</name>
<proteinExistence type="predicted"/>